<reference evidence="2 3" key="1">
    <citation type="submission" date="2020-04" db="EMBL/GenBank/DDBJ databases">
        <title>Luteolibacter sp. G-1-1-1 isolated from soil.</title>
        <authorList>
            <person name="Dahal R.H."/>
        </authorList>
    </citation>
    <scope>NUCLEOTIDE SEQUENCE [LARGE SCALE GENOMIC DNA]</scope>
    <source>
        <strain evidence="2 3">G-1-1-1</strain>
    </source>
</reference>
<evidence type="ECO:0000256" key="1">
    <source>
        <dbReference type="SAM" id="SignalP"/>
    </source>
</evidence>
<dbReference type="Proteomes" id="UP000501812">
    <property type="component" value="Chromosome"/>
</dbReference>
<gene>
    <name evidence="2" type="ORF">HHL09_12955</name>
</gene>
<evidence type="ECO:0000313" key="3">
    <source>
        <dbReference type="Proteomes" id="UP000501812"/>
    </source>
</evidence>
<feature type="signal peptide" evidence="1">
    <location>
        <begin position="1"/>
        <end position="23"/>
    </location>
</feature>
<accession>A0A858RJG4</accession>
<sequence>MKKILGILTIALATVFAAPSADARPHHRPSRSYVEFHRSCRGPAWIERYVAYYDSCGHPVWRTRVIPIRRHHHHHGGFSVQFGGGCR</sequence>
<proteinExistence type="predicted"/>
<dbReference type="AlphaFoldDB" id="A0A858RJG4"/>
<dbReference type="RefSeq" id="WP_169455055.1">
    <property type="nucleotide sequence ID" value="NZ_CP051774.1"/>
</dbReference>
<keyword evidence="1" id="KW-0732">Signal</keyword>
<name>A0A858RJG4_9BACT</name>
<feature type="chain" id="PRO_5032441915" evidence="1">
    <location>
        <begin position="24"/>
        <end position="87"/>
    </location>
</feature>
<evidence type="ECO:0000313" key="2">
    <source>
        <dbReference type="EMBL" id="QJE96654.1"/>
    </source>
</evidence>
<dbReference type="KEGG" id="luo:HHL09_12955"/>
<dbReference type="EMBL" id="CP051774">
    <property type="protein sequence ID" value="QJE96654.1"/>
    <property type="molecule type" value="Genomic_DNA"/>
</dbReference>
<keyword evidence="3" id="KW-1185">Reference proteome</keyword>
<organism evidence="2 3">
    <name type="scientific">Luteolibacter luteus</name>
    <dbReference type="NCBI Taxonomy" id="2728835"/>
    <lineage>
        <taxon>Bacteria</taxon>
        <taxon>Pseudomonadati</taxon>
        <taxon>Verrucomicrobiota</taxon>
        <taxon>Verrucomicrobiia</taxon>
        <taxon>Verrucomicrobiales</taxon>
        <taxon>Verrucomicrobiaceae</taxon>
        <taxon>Luteolibacter</taxon>
    </lineage>
</organism>
<protein>
    <submittedName>
        <fullName evidence="2">Uncharacterized protein</fullName>
    </submittedName>
</protein>